<keyword evidence="1" id="KW-0812">Transmembrane</keyword>
<feature type="domain" description="NTF2 fold" evidence="2">
    <location>
        <begin position="59"/>
        <end position="126"/>
    </location>
</feature>
<dbReference type="InterPro" id="IPR028921">
    <property type="entry name" value="NTF2_fold_dom"/>
</dbReference>
<dbReference type="Pfam" id="PF15631">
    <property type="entry name" value="Imm-NTF2-2"/>
    <property type="match status" value="1"/>
</dbReference>
<reference evidence="3" key="1">
    <citation type="submission" date="2023-07" db="EMBL/GenBank/DDBJ databases">
        <title>High risk of intestinal colonization with ESBL-producing Escherichia coli among soldiers of military contingents in specific geographic regions.</title>
        <authorList>
            <person name="Literacka E."/>
        </authorList>
    </citation>
    <scope>NUCLEOTIDE SEQUENCE</scope>
    <source>
        <strain evidence="3">33</strain>
    </source>
</reference>
<dbReference type="AlphaFoldDB" id="A0AAW7VHQ9"/>
<keyword evidence="1" id="KW-1133">Transmembrane helix</keyword>
<dbReference type="Proteomes" id="UP001174465">
    <property type="component" value="Unassembled WGS sequence"/>
</dbReference>
<feature type="transmembrane region" description="Helical" evidence="1">
    <location>
        <begin position="12"/>
        <end position="30"/>
    </location>
</feature>
<comment type="caution">
    <text evidence="3">The sequence shown here is derived from an EMBL/GenBank/DDBJ whole genome shotgun (WGS) entry which is preliminary data.</text>
</comment>
<proteinExistence type="predicted"/>
<protein>
    <submittedName>
        <fullName evidence="3">YbbC/YhhH family protein</fullName>
    </submittedName>
</protein>
<dbReference type="RefSeq" id="WP_105288536.1">
    <property type="nucleotide sequence ID" value="NZ_BLES01000055.1"/>
</dbReference>
<name>A0AAW7VHQ9_ECOLX</name>
<dbReference type="EMBL" id="JAUKZB010000019">
    <property type="protein sequence ID" value="MDO2732280.1"/>
    <property type="molecule type" value="Genomic_DNA"/>
</dbReference>
<accession>A0AAW7VHQ9</accession>
<gene>
    <name evidence="3" type="ORF">Q2V64_21465</name>
</gene>
<sequence length="126" mass="14503">MFAEYMATCKKILFRTCVIVSLFVFTYNTWAQCNNIIIMRKYESEGKYTVRNLVKNKSIALELAEIYVKNRYGHDAAEEEKPYKIKELPISWIVEGTIQSEQIAGGVFIIEIGKNDGRILNFGHGK</sequence>
<evidence type="ECO:0000313" key="4">
    <source>
        <dbReference type="Proteomes" id="UP001174465"/>
    </source>
</evidence>
<evidence type="ECO:0000313" key="3">
    <source>
        <dbReference type="EMBL" id="MDO2732280.1"/>
    </source>
</evidence>
<organism evidence="3 4">
    <name type="scientific">Escherichia coli</name>
    <dbReference type="NCBI Taxonomy" id="562"/>
    <lineage>
        <taxon>Bacteria</taxon>
        <taxon>Pseudomonadati</taxon>
        <taxon>Pseudomonadota</taxon>
        <taxon>Gammaproteobacteria</taxon>
        <taxon>Enterobacterales</taxon>
        <taxon>Enterobacteriaceae</taxon>
        <taxon>Escherichia</taxon>
    </lineage>
</organism>
<evidence type="ECO:0000259" key="2">
    <source>
        <dbReference type="Pfam" id="PF15631"/>
    </source>
</evidence>
<keyword evidence="1" id="KW-0472">Membrane</keyword>
<evidence type="ECO:0000256" key="1">
    <source>
        <dbReference type="SAM" id="Phobius"/>
    </source>
</evidence>